<feature type="transmembrane region" description="Helical" evidence="2">
    <location>
        <begin position="31"/>
        <end position="48"/>
    </location>
</feature>
<feature type="transmembrane region" description="Helical" evidence="2">
    <location>
        <begin position="60"/>
        <end position="82"/>
    </location>
</feature>
<sequence>MNRKRLLNGAALVCGLVGVYFKLNWWAGADALLLSGFGALLGSVLGFTARANAEAGTSDVLNYVMVATLTLGILTVVFRLMHWSGDGLLVWASDGLLLVLVVMLIFSKNRVVSHQFVTVLAIFFTLVIALLSFVPGHRPAPRTQPERAAPQEEAWLELD</sequence>
<dbReference type="EMBL" id="JACXAC010000006">
    <property type="protein sequence ID" value="MBD2724360.1"/>
    <property type="molecule type" value="Genomic_DNA"/>
</dbReference>
<evidence type="ECO:0000313" key="4">
    <source>
        <dbReference type="Proteomes" id="UP000606003"/>
    </source>
</evidence>
<keyword evidence="2" id="KW-0812">Transmembrane</keyword>
<protein>
    <submittedName>
        <fullName evidence="3">Uncharacterized protein</fullName>
    </submittedName>
</protein>
<feature type="transmembrane region" description="Helical" evidence="2">
    <location>
        <begin position="88"/>
        <end position="107"/>
    </location>
</feature>
<feature type="region of interest" description="Disordered" evidence="1">
    <location>
        <begin position="139"/>
        <end position="159"/>
    </location>
</feature>
<reference evidence="3 4" key="1">
    <citation type="submission" date="2020-09" db="EMBL/GenBank/DDBJ databases">
        <authorList>
            <person name="Kim M.K."/>
        </authorList>
    </citation>
    <scope>NUCLEOTIDE SEQUENCE [LARGE SCALE GENOMIC DNA]</scope>
    <source>
        <strain evidence="3 4">BT189</strain>
    </source>
</reference>
<comment type="caution">
    <text evidence="3">The sequence shown here is derived from an EMBL/GenBank/DDBJ whole genome shotgun (WGS) entry which is preliminary data.</text>
</comment>
<keyword evidence="4" id="KW-1185">Reference proteome</keyword>
<gene>
    <name evidence="3" type="ORF">IC234_19690</name>
</gene>
<dbReference type="Proteomes" id="UP000606003">
    <property type="component" value="Unassembled WGS sequence"/>
</dbReference>
<name>A0ABR8K037_9BACT</name>
<keyword evidence="2" id="KW-1133">Transmembrane helix</keyword>
<feature type="transmembrane region" description="Helical" evidence="2">
    <location>
        <begin position="116"/>
        <end position="134"/>
    </location>
</feature>
<evidence type="ECO:0000313" key="3">
    <source>
        <dbReference type="EMBL" id="MBD2724360.1"/>
    </source>
</evidence>
<organism evidence="3 4">
    <name type="scientific">Hymenobacter armeniacus</name>
    <dbReference type="NCBI Taxonomy" id="2771358"/>
    <lineage>
        <taxon>Bacteria</taxon>
        <taxon>Pseudomonadati</taxon>
        <taxon>Bacteroidota</taxon>
        <taxon>Cytophagia</taxon>
        <taxon>Cytophagales</taxon>
        <taxon>Hymenobacteraceae</taxon>
        <taxon>Hymenobacter</taxon>
    </lineage>
</organism>
<evidence type="ECO:0000256" key="1">
    <source>
        <dbReference type="SAM" id="MobiDB-lite"/>
    </source>
</evidence>
<proteinExistence type="predicted"/>
<dbReference type="RefSeq" id="WP_190928045.1">
    <property type="nucleotide sequence ID" value="NZ_JACXAC010000006.1"/>
</dbReference>
<accession>A0ABR8K037</accession>
<evidence type="ECO:0000256" key="2">
    <source>
        <dbReference type="SAM" id="Phobius"/>
    </source>
</evidence>
<keyword evidence="2" id="KW-0472">Membrane</keyword>